<reference evidence="1" key="1">
    <citation type="journal article" date="2019" name="bioRxiv">
        <title>The Genome of the Zebra Mussel, Dreissena polymorpha: A Resource for Invasive Species Research.</title>
        <authorList>
            <person name="McCartney M.A."/>
            <person name="Auch B."/>
            <person name="Kono T."/>
            <person name="Mallez S."/>
            <person name="Zhang Y."/>
            <person name="Obille A."/>
            <person name="Becker A."/>
            <person name="Abrahante J.E."/>
            <person name="Garbe J."/>
            <person name="Badalamenti J.P."/>
            <person name="Herman A."/>
            <person name="Mangelson H."/>
            <person name="Liachko I."/>
            <person name="Sullivan S."/>
            <person name="Sone E.D."/>
            <person name="Koren S."/>
            <person name="Silverstein K.A.T."/>
            <person name="Beckman K.B."/>
            <person name="Gohl D.M."/>
        </authorList>
    </citation>
    <scope>NUCLEOTIDE SEQUENCE</scope>
    <source>
        <strain evidence="1">Duluth1</strain>
        <tissue evidence="1">Whole animal</tissue>
    </source>
</reference>
<sequence>MKLAFCLSKQRKITRDTLESGMDDLPLRFTIDNGDIETRSKRQKLDFLDFGSSECAGG</sequence>
<evidence type="ECO:0000313" key="1">
    <source>
        <dbReference type="EMBL" id="KAH3837689.1"/>
    </source>
</evidence>
<dbReference type="EMBL" id="JAIWYP010000004">
    <property type="protein sequence ID" value="KAH3837689.1"/>
    <property type="molecule type" value="Genomic_DNA"/>
</dbReference>
<dbReference type="Proteomes" id="UP000828390">
    <property type="component" value="Unassembled WGS sequence"/>
</dbReference>
<name>A0A9D4QNN5_DREPO</name>
<dbReference type="AlphaFoldDB" id="A0A9D4QNN5"/>
<accession>A0A9D4QNN5</accession>
<evidence type="ECO:0000313" key="2">
    <source>
        <dbReference type="Proteomes" id="UP000828390"/>
    </source>
</evidence>
<organism evidence="1 2">
    <name type="scientific">Dreissena polymorpha</name>
    <name type="common">Zebra mussel</name>
    <name type="synonym">Mytilus polymorpha</name>
    <dbReference type="NCBI Taxonomy" id="45954"/>
    <lineage>
        <taxon>Eukaryota</taxon>
        <taxon>Metazoa</taxon>
        <taxon>Spiralia</taxon>
        <taxon>Lophotrochozoa</taxon>
        <taxon>Mollusca</taxon>
        <taxon>Bivalvia</taxon>
        <taxon>Autobranchia</taxon>
        <taxon>Heteroconchia</taxon>
        <taxon>Euheterodonta</taxon>
        <taxon>Imparidentia</taxon>
        <taxon>Neoheterodontei</taxon>
        <taxon>Myida</taxon>
        <taxon>Dreissenoidea</taxon>
        <taxon>Dreissenidae</taxon>
        <taxon>Dreissena</taxon>
    </lineage>
</organism>
<proteinExistence type="predicted"/>
<gene>
    <name evidence="1" type="ORF">DPMN_111090</name>
</gene>
<comment type="caution">
    <text evidence="1">The sequence shown here is derived from an EMBL/GenBank/DDBJ whole genome shotgun (WGS) entry which is preliminary data.</text>
</comment>
<protein>
    <submittedName>
        <fullName evidence="1">Uncharacterized protein</fullName>
    </submittedName>
</protein>
<reference evidence="1" key="2">
    <citation type="submission" date="2020-11" db="EMBL/GenBank/DDBJ databases">
        <authorList>
            <person name="McCartney M.A."/>
            <person name="Auch B."/>
            <person name="Kono T."/>
            <person name="Mallez S."/>
            <person name="Becker A."/>
            <person name="Gohl D.M."/>
            <person name="Silverstein K.A.T."/>
            <person name="Koren S."/>
            <person name="Bechman K.B."/>
            <person name="Herman A."/>
            <person name="Abrahante J.E."/>
            <person name="Garbe J."/>
        </authorList>
    </citation>
    <scope>NUCLEOTIDE SEQUENCE</scope>
    <source>
        <strain evidence="1">Duluth1</strain>
        <tissue evidence="1">Whole animal</tissue>
    </source>
</reference>
<keyword evidence="2" id="KW-1185">Reference proteome</keyword>